<evidence type="ECO:0000256" key="7">
    <source>
        <dbReference type="ARBA" id="ARBA00022777"/>
    </source>
</evidence>
<dbReference type="RefSeq" id="WP_211144773.1">
    <property type="nucleotide sequence ID" value="NZ_JAEEGB010000044.1"/>
</dbReference>
<keyword evidence="12" id="KW-1208">Phospholipid metabolism</keyword>
<accession>A0A934I3M9</accession>
<dbReference type="GO" id="GO:0004143">
    <property type="term" value="F:ATP-dependent diacylglycerol kinase activity"/>
    <property type="evidence" value="ECO:0007669"/>
    <property type="project" value="TreeGrafter"/>
</dbReference>
<evidence type="ECO:0000256" key="10">
    <source>
        <dbReference type="ARBA" id="ARBA00023098"/>
    </source>
</evidence>
<reference evidence="14" key="1">
    <citation type="submission" date="2020-12" db="EMBL/GenBank/DDBJ databases">
        <title>Clostridium thailandense sp. nov., a novel acetogenic bacterium isolated from peat land soil in Thailand.</title>
        <authorList>
            <person name="Chaikitkaew S."/>
            <person name="Birkeland N.K."/>
        </authorList>
    </citation>
    <scope>NUCLEOTIDE SEQUENCE</scope>
    <source>
        <strain evidence="14">DSM 17425</strain>
    </source>
</reference>
<evidence type="ECO:0000256" key="8">
    <source>
        <dbReference type="ARBA" id="ARBA00022840"/>
    </source>
</evidence>
<dbReference type="GO" id="GO:0005886">
    <property type="term" value="C:plasma membrane"/>
    <property type="evidence" value="ECO:0007669"/>
    <property type="project" value="TreeGrafter"/>
</dbReference>
<dbReference type="SMART" id="SM00046">
    <property type="entry name" value="DAGKc"/>
    <property type="match status" value="1"/>
</dbReference>
<dbReference type="PANTHER" id="PTHR12358">
    <property type="entry name" value="SPHINGOSINE KINASE"/>
    <property type="match status" value="1"/>
</dbReference>
<comment type="similarity">
    <text evidence="2">Belongs to the diacylglycerol/lipid kinase family.</text>
</comment>
<proteinExistence type="inferred from homology"/>
<dbReference type="GO" id="GO:0008654">
    <property type="term" value="P:phospholipid biosynthetic process"/>
    <property type="evidence" value="ECO:0007669"/>
    <property type="project" value="UniProtKB-KW"/>
</dbReference>
<dbReference type="AlphaFoldDB" id="A0A934I3M9"/>
<evidence type="ECO:0000313" key="14">
    <source>
        <dbReference type="EMBL" id="MBI6875425.1"/>
    </source>
</evidence>
<feature type="domain" description="DAGKc" evidence="13">
    <location>
        <begin position="1"/>
        <end position="128"/>
    </location>
</feature>
<evidence type="ECO:0000259" key="13">
    <source>
        <dbReference type="PROSITE" id="PS50146"/>
    </source>
</evidence>
<evidence type="ECO:0000256" key="1">
    <source>
        <dbReference type="ARBA" id="ARBA00001946"/>
    </source>
</evidence>
<keyword evidence="10" id="KW-0443">Lipid metabolism</keyword>
<keyword evidence="8" id="KW-0067">ATP-binding</keyword>
<dbReference type="InterPro" id="IPR017438">
    <property type="entry name" value="ATP-NAD_kinase_N"/>
</dbReference>
<comment type="caution">
    <text evidence="14">The sequence shown here is derived from an EMBL/GenBank/DDBJ whole genome shotgun (WGS) entry which is preliminary data.</text>
</comment>
<evidence type="ECO:0000256" key="3">
    <source>
        <dbReference type="ARBA" id="ARBA00022516"/>
    </source>
</evidence>
<dbReference type="InterPro" id="IPR001206">
    <property type="entry name" value="Diacylglycerol_kinase_cat_dom"/>
</dbReference>
<keyword evidence="9" id="KW-0460">Magnesium</keyword>
<sequence>MKHLFIINPKAGKEKALQLIPEIEKEFKNTNEEFIIEVTERAGHATELVRKYVSRGNYRVYAVGGDGTLNEVLNGMVNSESCLGVIPSGSGNDFIRSLYKGKLPRNIIRDTINGDIKPIDLAKVDDRYFINISSIGIDAEVVNNAKSIKRFPFISGKIAYSLSAIITIFMYKYRDIQLTIDSKEINIKNTLLALANGRYYGGGMKVAPDADLQDGLFDICAIEKLSRAKMFILFPKLIKGEHNQIEEVTFYKGKKVTVNSEEEVTLNIDGEIVKRKNITFEIVSGGVRFIIP</sequence>
<dbReference type="InterPro" id="IPR005218">
    <property type="entry name" value="Diacylglycerol/lipid_kinase"/>
</dbReference>
<evidence type="ECO:0000256" key="5">
    <source>
        <dbReference type="ARBA" id="ARBA00022723"/>
    </source>
</evidence>
<keyword evidence="15" id="KW-1185">Reference proteome</keyword>
<dbReference type="InterPro" id="IPR045540">
    <property type="entry name" value="YegS/DAGK_C"/>
</dbReference>
<dbReference type="EMBL" id="JAEEGB010000044">
    <property type="protein sequence ID" value="MBI6875425.1"/>
    <property type="molecule type" value="Genomic_DNA"/>
</dbReference>
<gene>
    <name evidence="14" type="ORF">I6U51_22385</name>
</gene>
<dbReference type="Pfam" id="PF00781">
    <property type="entry name" value="DAGK_cat"/>
    <property type="match status" value="1"/>
</dbReference>
<dbReference type="Gene3D" id="2.60.200.40">
    <property type="match status" value="1"/>
</dbReference>
<keyword evidence="5" id="KW-0479">Metal-binding</keyword>
<keyword evidence="4" id="KW-0808">Transferase</keyword>
<evidence type="ECO:0000256" key="6">
    <source>
        <dbReference type="ARBA" id="ARBA00022741"/>
    </source>
</evidence>
<evidence type="ECO:0000256" key="12">
    <source>
        <dbReference type="ARBA" id="ARBA00023264"/>
    </source>
</evidence>
<evidence type="ECO:0000256" key="2">
    <source>
        <dbReference type="ARBA" id="ARBA00005983"/>
    </source>
</evidence>
<dbReference type="GO" id="GO:0005524">
    <property type="term" value="F:ATP binding"/>
    <property type="evidence" value="ECO:0007669"/>
    <property type="project" value="UniProtKB-KW"/>
</dbReference>
<keyword evidence="11" id="KW-0594">Phospholipid biosynthesis</keyword>
<evidence type="ECO:0000256" key="11">
    <source>
        <dbReference type="ARBA" id="ARBA00023209"/>
    </source>
</evidence>
<dbReference type="Gene3D" id="3.40.50.10330">
    <property type="entry name" value="Probable inorganic polyphosphate/atp-NAD kinase, domain 1"/>
    <property type="match status" value="1"/>
</dbReference>
<dbReference type="PROSITE" id="PS50146">
    <property type="entry name" value="DAGK"/>
    <property type="match status" value="1"/>
</dbReference>
<dbReference type="GO" id="GO:0046872">
    <property type="term" value="F:metal ion binding"/>
    <property type="evidence" value="ECO:0007669"/>
    <property type="project" value="UniProtKB-KW"/>
</dbReference>
<dbReference type="Proteomes" id="UP000622687">
    <property type="component" value="Unassembled WGS sequence"/>
</dbReference>
<keyword evidence="3" id="KW-0444">Lipid biosynthesis</keyword>
<evidence type="ECO:0000256" key="9">
    <source>
        <dbReference type="ARBA" id="ARBA00022842"/>
    </source>
</evidence>
<dbReference type="PANTHER" id="PTHR12358:SF106">
    <property type="entry name" value="LIPID KINASE YEGS"/>
    <property type="match status" value="1"/>
</dbReference>
<keyword evidence="6" id="KW-0547">Nucleotide-binding</keyword>
<dbReference type="InterPro" id="IPR050187">
    <property type="entry name" value="Lipid_Phosphate_FormReg"/>
</dbReference>
<protein>
    <submittedName>
        <fullName evidence="14">Diacylglycerol kinase family lipid kinase</fullName>
    </submittedName>
</protein>
<evidence type="ECO:0000313" key="15">
    <source>
        <dbReference type="Proteomes" id="UP000622687"/>
    </source>
</evidence>
<name>A0A934I3M9_9CLOT</name>
<dbReference type="InterPro" id="IPR016064">
    <property type="entry name" value="NAD/diacylglycerol_kinase_sf"/>
</dbReference>
<evidence type="ECO:0000256" key="4">
    <source>
        <dbReference type="ARBA" id="ARBA00022679"/>
    </source>
</evidence>
<organism evidence="14 15">
    <name type="scientific">Clostridium aciditolerans</name>
    <dbReference type="NCBI Taxonomy" id="339861"/>
    <lineage>
        <taxon>Bacteria</taxon>
        <taxon>Bacillati</taxon>
        <taxon>Bacillota</taxon>
        <taxon>Clostridia</taxon>
        <taxon>Eubacteriales</taxon>
        <taxon>Clostridiaceae</taxon>
        <taxon>Clostridium</taxon>
    </lineage>
</organism>
<dbReference type="Pfam" id="PF19279">
    <property type="entry name" value="YegS_C"/>
    <property type="match status" value="1"/>
</dbReference>
<dbReference type="NCBIfam" id="TIGR00147">
    <property type="entry name" value="YegS/Rv2252/BmrU family lipid kinase"/>
    <property type="match status" value="1"/>
</dbReference>
<dbReference type="SUPFAM" id="SSF111331">
    <property type="entry name" value="NAD kinase/diacylglycerol kinase-like"/>
    <property type="match status" value="1"/>
</dbReference>
<comment type="cofactor">
    <cofactor evidence="1">
        <name>Mg(2+)</name>
        <dbReference type="ChEBI" id="CHEBI:18420"/>
    </cofactor>
</comment>
<keyword evidence="7 14" id="KW-0418">Kinase</keyword>